<reference evidence="3" key="1">
    <citation type="submission" date="2017-10" db="EMBL/GenBank/DDBJ databases">
        <title>Chryseobacterium sp. B5 is a hydrocarbonoclastic and plant growth promoting bacterium.</title>
        <authorList>
            <person name="Thijs S."/>
            <person name="Gkorezis P."/>
            <person name="Van Hamme J."/>
        </authorList>
    </citation>
    <scope>NUCLEOTIDE SEQUENCE</scope>
    <source>
        <strain evidence="3">B5</strain>
    </source>
</reference>
<feature type="region of interest" description="Disordered" evidence="1">
    <location>
        <begin position="123"/>
        <end position="143"/>
    </location>
</feature>
<evidence type="ECO:0000256" key="1">
    <source>
        <dbReference type="SAM" id="MobiDB-lite"/>
    </source>
</evidence>
<protein>
    <recommendedName>
        <fullName evidence="4">DUF4087 domain-containing protein</fullName>
    </recommendedName>
</protein>
<dbReference type="Pfam" id="PF13316">
    <property type="entry name" value="DUF4087"/>
    <property type="match status" value="1"/>
</dbReference>
<accession>A0A2G7TB52</accession>
<sequence>MRIEMPQLQQPGLIAAFVLAMACLSPWAAVAATPGTQRCGWFDNPTPANASLTDRDTDWTVGVQGGHQAQGDWPRFANRDWVRTGHGSRGYGCACMKVSTDGKEQIVQIFSARSRPLSACRQDPALKAKEPVTPLAAARPAGS</sequence>
<feature type="chain" id="PRO_5013755139" description="DUF4087 domain-containing protein" evidence="2">
    <location>
        <begin position="32"/>
        <end position="143"/>
    </location>
</feature>
<evidence type="ECO:0000256" key="2">
    <source>
        <dbReference type="SAM" id="SignalP"/>
    </source>
</evidence>
<dbReference type="AlphaFoldDB" id="A0A2G7TB52"/>
<comment type="caution">
    <text evidence="3">The sequence shown here is derived from an EMBL/GenBank/DDBJ whole genome shotgun (WGS) entry which is preliminary data.</text>
</comment>
<evidence type="ECO:0000313" key="3">
    <source>
        <dbReference type="EMBL" id="PII36277.1"/>
    </source>
</evidence>
<dbReference type="InterPro" id="IPR025145">
    <property type="entry name" value="DUF4087"/>
</dbReference>
<name>A0A2G7TB52_9FLAO</name>
<proteinExistence type="predicted"/>
<keyword evidence="2" id="KW-0732">Signal</keyword>
<gene>
    <name evidence="3" type="ORF">CTI11_08500</name>
</gene>
<feature type="signal peptide" evidence="2">
    <location>
        <begin position="1"/>
        <end position="31"/>
    </location>
</feature>
<dbReference type="PROSITE" id="PS51257">
    <property type="entry name" value="PROKAR_LIPOPROTEIN"/>
    <property type="match status" value="1"/>
</dbReference>
<organism evidence="3">
    <name type="scientific">Chryseobacterium sp. B5</name>
    <dbReference type="NCBI Taxonomy" id="2050562"/>
    <lineage>
        <taxon>Bacteria</taxon>
        <taxon>Pseudomonadati</taxon>
        <taxon>Bacteroidota</taxon>
        <taxon>Flavobacteriia</taxon>
        <taxon>Flavobacteriales</taxon>
        <taxon>Weeksellaceae</taxon>
        <taxon>Chryseobacterium group</taxon>
        <taxon>Chryseobacterium</taxon>
    </lineage>
</organism>
<dbReference type="EMBL" id="PEKC01000022">
    <property type="protein sequence ID" value="PII36277.1"/>
    <property type="molecule type" value="Genomic_DNA"/>
</dbReference>
<evidence type="ECO:0008006" key="4">
    <source>
        <dbReference type="Google" id="ProtNLM"/>
    </source>
</evidence>